<protein>
    <recommendedName>
        <fullName evidence="3">DUF4865 domain-containing protein</fullName>
    </recommendedName>
</protein>
<proteinExistence type="predicted"/>
<dbReference type="InterPro" id="IPR032349">
    <property type="entry name" value="DUF4865"/>
</dbReference>
<evidence type="ECO:0008006" key="3">
    <source>
        <dbReference type="Google" id="ProtNLM"/>
    </source>
</evidence>
<reference evidence="1 2" key="1">
    <citation type="journal article" date="2014" name="PLoS Genet.">
        <title>Hidden diversity in honey bee gut symbionts detected by single-cell genomics.</title>
        <authorList>
            <person name="Engel P."/>
            <person name="Stepanauskas R."/>
            <person name="Moran N."/>
        </authorList>
    </citation>
    <scope>NUCLEOTIDE SEQUENCE [LARGE SCALE GENOMIC DNA]</scope>
    <source>
        <strain evidence="1 2">SCGC AB-598-J21</strain>
    </source>
</reference>
<sequence length="180" mass="20957">MQAMQYKISLPADYDMNIIKDRIQDNGFKTDGFEDLLFKAYIIADKKSGNTGNGYCPLYLWKQTKGMNKFIFEGYFDNIINSFGWQKINIGITAEVELTNDFSQSRYVSEENFSIAEQVRLRDFSFQSAEYKNKTGKVIIYNPDKWRYAAFTFFKDKPAINNQNLYQILHLSLEAGHGQK</sequence>
<dbReference type="Pfam" id="PF16157">
    <property type="entry name" value="DUF4865"/>
    <property type="match status" value="1"/>
</dbReference>
<dbReference type="EMBL" id="AVQL01000450">
    <property type="protein sequence ID" value="KEQ00479.1"/>
    <property type="molecule type" value="Genomic_DNA"/>
</dbReference>
<dbReference type="AlphaFoldDB" id="A0A074VZ31"/>
<gene>
    <name evidence="1" type="ORF">SASC598J21_017480</name>
</gene>
<name>A0A074VZ31_9NEIS</name>
<dbReference type="Proteomes" id="UP000027644">
    <property type="component" value="Unassembled WGS sequence"/>
</dbReference>
<comment type="caution">
    <text evidence="1">The sequence shown here is derived from an EMBL/GenBank/DDBJ whole genome shotgun (WGS) entry which is preliminary data.</text>
</comment>
<accession>A0A074VZ31</accession>
<organism evidence="1 2">
    <name type="scientific">Snodgrassella alvi SCGC AB-598-J21</name>
    <dbReference type="NCBI Taxonomy" id="1385367"/>
    <lineage>
        <taxon>Bacteria</taxon>
        <taxon>Pseudomonadati</taxon>
        <taxon>Pseudomonadota</taxon>
        <taxon>Betaproteobacteria</taxon>
        <taxon>Neisseriales</taxon>
        <taxon>Neisseriaceae</taxon>
        <taxon>Snodgrassella</taxon>
    </lineage>
</organism>
<evidence type="ECO:0000313" key="2">
    <source>
        <dbReference type="Proteomes" id="UP000027644"/>
    </source>
</evidence>
<evidence type="ECO:0000313" key="1">
    <source>
        <dbReference type="EMBL" id="KEQ00479.1"/>
    </source>
</evidence>